<comment type="caution">
    <text evidence="5">The sequence shown here is derived from an EMBL/GenBank/DDBJ whole genome shotgun (WGS) entry which is preliminary data.</text>
</comment>
<evidence type="ECO:0008006" key="7">
    <source>
        <dbReference type="Google" id="ProtNLM"/>
    </source>
</evidence>
<name>A0A511AWW0_9PROT</name>
<proteinExistence type="inferred from homology"/>
<organism evidence="5 6">
    <name type="scientific">Gluconobacter wancherniae NBRC 103581</name>
    <dbReference type="NCBI Taxonomy" id="656744"/>
    <lineage>
        <taxon>Bacteria</taxon>
        <taxon>Pseudomonadati</taxon>
        <taxon>Pseudomonadota</taxon>
        <taxon>Alphaproteobacteria</taxon>
        <taxon>Acetobacterales</taxon>
        <taxon>Acetobacteraceae</taxon>
        <taxon>Gluconobacter</taxon>
    </lineage>
</organism>
<keyword evidence="2 4" id="KW-0732">Signal</keyword>
<dbReference type="PANTHER" id="PTHR35089">
    <property type="entry name" value="CHAPERONE PROTEIN SKP"/>
    <property type="match status" value="1"/>
</dbReference>
<dbReference type="PRINTS" id="PR01218">
    <property type="entry name" value="PSTLEXTENSIN"/>
</dbReference>
<dbReference type="EMBL" id="BJUZ01000001">
    <property type="protein sequence ID" value="GEK92700.1"/>
    <property type="molecule type" value="Genomic_DNA"/>
</dbReference>
<dbReference type="SMART" id="SM00935">
    <property type="entry name" value="OmpH"/>
    <property type="match status" value="1"/>
</dbReference>
<comment type="similarity">
    <text evidence="1">Belongs to the Skp family.</text>
</comment>
<reference evidence="5 6" key="1">
    <citation type="submission" date="2019-07" db="EMBL/GenBank/DDBJ databases">
        <title>Whole genome shotgun sequence of Gluconobacter wancherniae NBRC 103581.</title>
        <authorList>
            <person name="Hosoyama A."/>
            <person name="Uohara A."/>
            <person name="Ohji S."/>
            <person name="Ichikawa N."/>
        </authorList>
    </citation>
    <scope>NUCLEOTIDE SEQUENCE [LARGE SCALE GENOMIC DNA]</scope>
    <source>
        <strain evidence="5 6">NBRC 103581</strain>
    </source>
</reference>
<evidence type="ECO:0000313" key="6">
    <source>
        <dbReference type="Proteomes" id="UP000321230"/>
    </source>
</evidence>
<dbReference type="PANTHER" id="PTHR35089:SF1">
    <property type="entry name" value="CHAPERONE PROTEIN SKP"/>
    <property type="match status" value="1"/>
</dbReference>
<dbReference type="OrthoDB" id="7272587at2"/>
<dbReference type="InterPro" id="IPR005632">
    <property type="entry name" value="Chaperone_Skp"/>
</dbReference>
<protein>
    <recommendedName>
        <fullName evidence="7">Outer membrane protein</fullName>
    </recommendedName>
</protein>
<feature type="compositionally biased region" description="Pro residues" evidence="3">
    <location>
        <begin position="78"/>
        <end position="98"/>
    </location>
</feature>
<dbReference type="RefSeq" id="WP_146793625.1">
    <property type="nucleotide sequence ID" value="NZ_BARC01000005.1"/>
</dbReference>
<evidence type="ECO:0000256" key="3">
    <source>
        <dbReference type="SAM" id="MobiDB-lite"/>
    </source>
</evidence>
<dbReference type="Proteomes" id="UP000321230">
    <property type="component" value="Unassembled WGS sequence"/>
</dbReference>
<feature type="chain" id="PRO_5021952738" description="Outer membrane protein" evidence="4">
    <location>
        <begin position="30"/>
        <end position="308"/>
    </location>
</feature>
<gene>
    <name evidence="5" type="ORF">GWA01_04700</name>
</gene>
<evidence type="ECO:0000256" key="4">
    <source>
        <dbReference type="SAM" id="SignalP"/>
    </source>
</evidence>
<feature type="signal peptide" evidence="4">
    <location>
        <begin position="1"/>
        <end position="29"/>
    </location>
</feature>
<dbReference type="GO" id="GO:0051082">
    <property type="term" value="F:unfolded protein binding"/>
    <property type="evidence" value="ECO:0007669"/>
    <property type="project" value="InterPro"/>
</dbReference>
<dbReference type="AlphaFoldDB" id="A0A511AWW0"/>
<dbReference type="GO" id="GO:0005829">
    <property type="term" value="C:cytosol"/>
    <property type="evidence" value="ECO:0007669"/>
    <property type="project" value="TreeGrafter"/>
</dbReference>
<dbReference type="InterPro" id="IPR003882">
    <property type="entry name" value="Pistil_extensin"/>
</dbReference>
<feature type="compositionally biased region" description="Low complexity" evidence="3">
    <location>
        <begin position="284"/>
        <end position="300"/>
    </location>
</feature>
<dbReference type="Gene3D" id="3.30.910.20">
    <property type="entry name" value="Skp domain"/>
    <property type="match status" value="1"/>
</dbReference>
<dbReference type="GO" id="GO:0050821">
    <property type="term" value="P:protein stabilization"/>
    <property type="evidence" value="ECO:0007669"/>
    <property type="project" value="TreeGrafter"/>
</dbReference>
<keyword evidence="6" id="KW-1185">Reference proteome</keyword>
<dbReference type="SUPFAM" id="SSF111384">
    <property type="entry name" value="OmpH-like"/>
    <property type="match status" value="1"/>
</dbReference>
<evidence type="ECO:0000256" key="2">
    <source>
        <dbReference type="ARBA" id="ARBA00022729"/>
    </source>
</evidence>
<feature type="region of interest" description="Disordered" evidence="3">
    <location>
        <begin position="258"/>
        <end position="308"/>
    </location>
</feature>
<evidence type="ECO:0000256" key="1">
    <source>
        <dbReference type="ARBA" id="ARBA00009091"/>
    </source>
</evidence>
<dbReference type="InterPro" id="IPR024930">
    <property type="entry name" value="Skp_dom_sf"/>
</dbReference>
<sequence>MFLTSLSRATSVCALMAATTLALAPVAHAQSAGNGGWFVPKTAHPDVSAPAHPVTRRVPVEAPADEQGGDDQAQPTQPQTPPVLPLPPIPTPPSIPKAAPPPAAVIGIINVQGVMQLSSANQEIQQTLGARRDRLAQAVQREEAAWRGEQQKLQAQARTLTSDQIQLRERHLQERRAKDQRDFGNQARIIQEAAQVAFHQIERELEEGNGIIAQVAASHSMNLIMHGEQVVLHVGGQDITEEVAMRLNKVLPHVFIPDDGVDPEQLAKSGKMPTTADEERLMHQAPAPQEAAASQPSAQPDSVLRQHP</sequence>
<evidence type="ECO:0000313" key="5">
    <source>
        <dbReference type="EMBL" id="GEK92700.1"/>
    </source>
</evidence>
<accession>A0A511AWW0</accession>
<dbReference type="Pfam" id="PF03938">
    <property type="entry name" value="OmpH"/>
    <property type="match status" value="1"/>
</dbReference>
<feature type="region of interest" description="Disordered" evidence="3">
    <location>
        <begin position="63"/>
        <end position="98"/>
    </location>
</feature>